<dbReference type="InterPro" id="IPR017813">
    <property type="entry name" value="Mycothiol_AcTrfase"/>
</dbReference>
<dbReference type="SUPFAM" id="SSF55729">
    <property type="entry name" value="Acyl-CoA N-acyltransferases (Nat)"/>
    <property type="match status" value="2"/>
</dbReference>
<dbReference type="NCBIfam" id="TIGR03448">
    <property type="entry name" value="mycothiol_MshD"/>
    <property type="match status" value="1"/>
</dbReference>
<comment type="similarity">
    <text evidence="4">Belongs to the acetyltransferase family. MshD subfamily.</text>
</comment>
<dbReference type="EC" id="2.3.1.189" evidence="4"/>
<dbReference type="GO" id="GO:0008999">
    <property type="term" value="F:protein-N-terminal-alanine acetyltransferase activity"/>
    <property type="evidence" value="ECO:0007669"/>
    <property type="project" value="TreeGrafter"/>
</dbReference>
<evidence type="ECO:0000313" key="6">
    <source>
        <dbReference type="EMBL" id="RRO87376.1"/>
    </source>
</evidence>
<dbReference type="Pfam" id="PF00583">
    <property type="entry name" value="Acetyltransf_1"/>
    <property type="match status" value="2"/>
</dbReference>
<comment type="function">
    <text evidence="4">Catalyzes the transfer of acetyl from acetyl-CoA to desacetylmycothiol (Cys-GlcN-Ins) to form mycothiol.</text>
</comment>
<evidence type="ECO:0000313" key="7">
    <source>
        <dbReference type="Proteomes" id="UP000276526"/>
    </source>
</evidence>
<proteinExistence type="inferred from homology"/>
<dbReference type="PIRSF" id="PIRSF021524">
    <property type="entry name" value="MSH_acetyltransferase"/>
    <property type="match status" value="1"/>
</dbReference>
<evidence type="ECO:0000256" key="1">
    <source>
        <dbReference type="ARBA" id="ARBA00022679"/>
    </source>
</evidence>
<feature type="binding site" evidence="4">
    <location>
        <begin position="77"/>
        <end position="79"/>
    </location>
    <ligand>
        <name>acetyl-CoA</name>
        <dbReference type="ChEBI" id="CHEBI:57288"/>
        <label>1</label>
    </ligand>
</feature>
<gene>
    <name evidence="4 6" type="primary">mshD</name>
    <name evidence="6" type="ORF">CXF48_02225</name>
</gene>
<dbReference type="PROSITE" id="PS51186">
    <property type="entry name" value="GNAT"/>
    <property type="match status" value="2"/>
</dbReference>
<dbReference type="GO" id="GO:0010125">
    <property type="term" value="P:mycothiol biosynthetic process"/>
    <property type="evidence" value="ECO:0007669"/>
    <property type="project" value="UniProtKB-UniRule"/>
</dbReference>
<sequence length="322" mass="34655">MPEDVRYHLLEDRPGDGGRAVRGLLDRVAAADGVEALGEAFVRGLTEDRGHRHVLAETADGRVVGVLAVDREDTAEVAVDPAHRRRGVATGLARTLAPAGGGTLSVWAHGDLAPAQAVARARGARRVRELLKMRVDCPEGSDRREEFTRGAEAAVDAVAAAGLEVLTYPEAVDRHGRDVVDRQWTDVNNEAFAWHPEQGGWDVETLRAARDTAWFRPEGVVMLWSDEPRCLGFHWTKLPEGEEAGEVYVVCLADAARGRGLGGPVTLLGIGELLREGAQAVELYVEGDNDPAVATYRRLGFGVEHADVVYRGVLEGGPADPS</sequence>
<feature type="binding site" evidence="4">
    <location>
        <begin position="85"/>
        <end position="90"/>
    </location>
    <ligand>
        <name>acetyl-CoA</name>
        <dbReference type="ChEBI" id="CHEBI:57288"/>
        <label>1</label>
    </ligand>
</feature>
<feature type="domain" description="N-acetyltransferase" evidence="5">
    <location>
        <begin position="1"/>
        <end position="150"/>
    </location>
</feature>
<evidence type="ECO:0000256" key="4">
    <source>
        <dbReference type="HAMAP-Rule" id="MF_01698"/>
    </source>
</evidence>
<dbReference type="PANTHER" id="PTHR43617">
    <property type="entry name" value="L-AMINO ACID N-ACETYLTRANSFERASE"/>
    <property type="match status" value="1"/>
</dbReference>
<feature type="binding site" evidence="4">
    <location>
        <position position="197"/>
    </location>
    <ligand>
        <name>1D-myo-inositol 2-(L-cysteinylamino)-2-deoxy-alpha-D-glucopyranoside</name>
        <dbReference type="ChEBI" id="CHEBI:58887"/>
    </ligand>
</feature>
<dbReference type="EMBL" id="PQNK01000003">
    <property type="protein sequence ID" value="RRO87376.1"/>
    <property type="molecule type" value="Genomic_DNA"/>
</dbReference>
<protein>
    <recommendedName>
        <fullName evidence="4">Mycothiol acetyltransferase</fullName>
        <shortName evidence="4">MSH acetyltransferase</shortName>
        <ecNumber evidence="4">2.3.1.189</ecNumber>
    </recommendedName>
    <alternativeName>
        <fullName evidence="4">Mycothiol synthase</fullName>
    </alternativeName>
</protein>
<dbReference type="InterPro" id="IPR000182">
    <property type="entry name" value="GNAT_dom"/>
</dbReference>
<dbReference type="Gene3D" id="3.40.630.30">
    <property type="match status" value="1"/>
</dbReference>
<comment type="catalytic activity">
    <reaction evidence="4">
        <text>1D-myo-inositol 2-(L-cysteinylamino)-2-deoxy-alpha-D-glucopyranoside + acetyl-CoA = mycothiol + CoA + H(+)</text>
        <dbReference type="Rhea" id="RHEA:26172"/>
        <dbReference type="ChEBI" id="CHEBI:15378"/>
        <dbReference type="ChEBI" id="CHEBI:16768"/>
        <dbReference type="ChEBI" id="CHEBI:57287"/>
        <dbReference type="ChEBI" id="CHEBI:57288"/>
        <dbReference type="ChEBI" id="CHEBI:58887"/>
        <dbReference type="EC" id="2.3.1.189"/>
    </reaction>
</comment>
<evidence type="ECO:0000256" key="3">
    <source>
        <dbReference type="ARBA" id="ARBA00023315"/>
    </source>
</evidence>
<evidence type="ECO:0000259" key="5">
    <source>
        <dbReference type="PROSITE" id="PS51186"/>
    </source>
</evidence>
<feature type="domain" description="N-acetyltransferase" evidence="5">
    <location>
        <begin position="179"/>
        <end position="320"/>
    </location>
</feature>
<dbReference type="Proteomes" id="UP000276526">
    <property type="component" value="Unassembled WGS sequence"/>
</dbReference>
<keyword evidence="1 4" id="KW-0808">Transferase</keyword>
<feature type="binding site" evidence="4">
    <location>
        <position position="284"/>
    </location>
    <ligand>
        <name>1D-myo-inositol 2-(L-cysteinylamino)-2-deoxy-alpha-D-glucopyranoside</name>
        <dbReference type="ChEBI" id="CHEBI:58887"/>
    </ligand>
</feature>
<comment type="subunit">
    <text evidence="4">Monomer.</text>
</comment>
<dbReference type="InterPro" id="IPR016181">
    <property type="entry name" value="Acyl_CoA_acyltransferase"/>
</dbReference>
<dbReference type="GO" id="GO:0035447">
    <property type="term" value="F:mycothiol synthase activity"/>
    <property type="evidence" value="ECO:0007669"/>
    <property type="project" value="UniProtKB-UniRule"/>
</dbReference>
<comment type="caution">
    <text evidence="6">The sequence shown here is derived from an EMBL/GenBank/DDBJ whole genome shotgun (WGS) entry which is preliminary data.</text>
</comment>
<accession>A0A426Q0H3</accession>
<name>A0A426Q0H3_9CORY</name>
<feature type="binding site" evidence="4">
    <location>
        <position position="237"/>
    </location>
    <ligand>
        <name>1D-myo-inositol 2-(L-cysteinylamino)-2-deoxy-alpha-D-glucopyranoside</name>
        <dbReference type="ChEBI" id="CHEBI:58887"/>
    </ligand>
</feature>
<keyword evidence="2 4" id="KW-0677">Repeat</keyword>
<feature type="binding site" evidence="4">
    <location>
        <position position="246"/>
    </location>
    <ligand>
        <name>1D-myo-inositol 2-(L-cysteinylamino)-2-deoxy-alpha-D-glucopyranoside</name>
        <dbReference type="ChEBI" id="CHEBI:58887"/>
    </ligand>
</feature>
<dbReference type="AlphaFoldDB" id="A0A426Q0H3"/>
<dbReference type="HAMAP" id="MF_01698">
    <property type="entry name" value="MshD"/>
    <property type="match status" value="1"/>
</dbReference>
<dbReference type="PANTHER" id="PTHR43617:SF31">
    <property type="entry name" value="MYCOTHIOL ACETYLTRANSFERASE"/>
    <property type="match status" value="1"/>
</dbReference>
<feature type="binding site" evidence="4">
    <location>
        <begin position="250"/>
        <end position="252"/>
    </location>
    <ligand>
        <name>acetyl-CoA</name>
        <dbReference type="ChEBI" id="CHEBI:57288"/>
        <label>2</label>
    </ligand>
</feature>
<organism evidence="6 7">
    <name type="scientific">Corynebacterium bovis</name>
    <dbReference type="NCBI Taxonomy" id="36808"/>
    <lineage>
        <taxon>Bacteria</taxon>
        <taxon>Bacillati</taxon>
        <taxon>Actinomycetota</taxon>
        <taxon>Actinomycetes</taxon>
        <taxon>Mycobacteriales</taxon>
        <taxon>Corynebacteriaceae</taxon>
        <taxon>Corynebacterium</taxon>
    </lineage>
</organism>
<evidence type="ECO:0000256" key="2">
    <source>
        <dbReference type="ARBA" id="ARBA00022737"/>
    </source>
</evidence>
<dbReference type="InterPro" id="IPR050276">
    <property type="entry name" value="MshD_Acetyltransferase"/>
</dbReference>
<comment type="caution">
    <text evidence="4">Lacks conserved residue(s) required for the propagation of feature annotation.</text>
</comment>
<keyword evidence="3 4" id="KW-0012">Acyltransferase</keyword>
<reference evidence="6 7" key="1">
    <citation type="submission" date="2018-01" db="EMBL/GenBank/DDBJ databases">
        <title>Twenty Corynebacterium bovis Genomes.</title>
        <authorList>
            <person name="Gulvik C.A."/>
        </authorList>
    </citation>
    <scope>NUCLEOTIDE SEQUENCE [LARGE SCALE GENOMIC DNA]</scope>
    <source>
        <strain evidence="6 7">F6900</strain>
    </source>
</reference>
<feature type="binding site" evidence="4">
    <location>
        <position position="39"/>
    </location>
    <ligand>
        <name>1D-myo-inositol 2-(L-cysteinylamino)-2-deoxy-alpha-D-glucopyranoside</name>
        <dbReference type="ChEBI" id="CHEBI:58887"/>
    </ligand>
</feature>